<dbReference type="Gene3D" id="2.40.170.20">
    <property type="entry name" value="TonB-dependent receptor, beta-barrel domain"/>
    <property type="match status" value="1"/>
</dbReference>
<keyword evidence="3" id="KW-1134">Transmembrane beta strand</keyword>
<dbReference type="PANTHER" id="PTHR30069">
    <property type="entry name" value="TONB-DEPENDENT OUTER MEMBRANE RECEPTOR"/>
    <property type="match status" value="1"/>
</dbReference>
<feature type="domain" description="TonB-dependent receptor-like beta-barrel" evidence="9">
    <location>
        <begin position="129"/>
        <end position="460"/>
    </location>
</feature>
<dbReference type="EMBL" id="VFSU01000001">
    <property type="protein sequence ID" value="TPE65221.1"/>
    <property type="molecule type" value="Genomic_DNA"/>
</dbReference>
<dbReference type="Pfam" id="PF00593">
    <property type="entry name" value="TonB_dep_Rec_b-barrel"/>
    <property type="match status" value="1"/>
</dbReference>
<name>A0A501XX84_9SPHN</name>
<evidence type="ECO:0000256" key="5">
    <source>
        <dbReference type="ARBA" id="ARBA00023077"/>
    </source>
</evidence>
<gene>
    <name evidence="10" type="ORF">FJQ54_00115</name>
</gene>
<comment type="caution">
    <text evidence="10">The sequence shown here is derived from an EMBL/GenBank/DDBJ whole genome shotgun (WGS) entry which is preliminary data.</text>
</comment>
<comment type="subcellular location">
    <subcellularLocation>
        <location evidence="1">Cell outer membrane</location>
        <topology evidence="1">Multi-pass membrane protein</topology>
    </subcellularLocation>
</comment>
<protein>
    <submittedName>
        <fullName evidence="10">TonB-dependent receptor</fullName>
    </submittedName>
</protein>
<dbReference type="PANTHER" id="PTHR30069:SF40">
    <property type="entry name" value="TONB-DEPENDENT RECEPTOR NMB0964-RELATED"/>
    <property type="match status" value="1"/>
</dbReference>
<keyword evidence="10" id="KW-0675">Receptor</keyword>
<accession>A0A501XX84</accession>
<evidence type="ECO:0000259" key="9">
    <source>
        <dbReference type="Pfam" id="PF00593"/>
    </source>
</evidence>
<proteinExistence type="predicted"/>
<keyword evidence="6" id="KW-0472">Membrane</keyword>
<dbReference type="GO" id="GO:0015344">
    <property type="term" value="F:siderophore uptake transmembrane transporter activity"/>
    <property type="evidence" value="ECO:0007669"/>
    <property type="project" value="TreeGrafter"/>
</dbReference>
<keyword evidence="4" id="KW-0812">Transmembrane</keyword>
<sequence length="491" mass="53134">LKTGDYRVGGHIFSKELREEAAEQGGEVAEEAQAKGRVANSDARTWELAGGLSWIGENGGNMGISVARLESNYGIPNSLALDDDHDHEGEGGEDEGGHGHEEDIRLDMKQTRVDARAEVPMYGAFEKLKFRFGWADYQHNEIESTGEVGTSFFSNALEGRAELVQAKRGGWRGASGVQFMSRRFEAVGEEATIPLNQTDRVGVFTAQEFDLGALNLEAGARVEHSDVRAASLGVSRGFNALSGSVGGSVPLAEGLRFSVSMAYTERAPAAEELFTNGAHAATRSFEIGNPDLKLERSYGVEAVLRGRGEGWRFELSGFFNRFNDFIYLSPTGEEEDGLPVFTYLQHGARYWGMEAEGSVTVARLGDTDIDLTGMADFVRADILGGNGPAPRIPPLRLLGGLEANGGAFGGRLEAEHVTRATRVAEFETETPAFTLVNASASWRPLGADSPTTIIASVNNIFDVEARRHASFLKDYAPLPGRDFRLTARVSF</sequence>
<feature type="compositionally biased region" description="Basic and acidic residues" evidence="8">
    <location>
        <begin position="82"/>
        <end position="103"/>
    </location>
</feature>
<evidence type="ECO:0000313" key="10">
    <source>
        <dbReference type="EMBL" id="TPE65221.1"/>
    </source>
</evidence>
<evidence type="ECO:0000256" key="6">
    <source>
        <dbReference type="ARBA" id="ARBA00023136"/>
    </source>
</evidence>
<evidence type="ECO:0000256" key="3">
    <source>
        <dbReference type="ARBA" id="ARBA00022452"/>
    </source>
</evidence>
<evidence type="ECO:0000256" key="7">
    <source>
        <dbReference type="ARBA" id="ARBA00023237"/>
    </source>
</evidence>
<reference evidence="10 11" key="1">
    <citation type="submission" date="2019-06" db="EMBL/GenBank/DDBJ databases">
        <authorList>
            <person name="Lee I."/>
            <person name="Jang G.I."/>
            <person name="Hwang C.Y."/>
        </authorList>
    </citation>
    <scope>NUCLEOTIDE SEQUENCE [LARGE SCALE GENOMIC DNA]</scope>
    <source>
        <strain evidence="10 11">PAMC 28131</strain>
    </source>
</reference>
<keyword evidence="5" id="KW-0798">TonB box</keyword>
<dbReference type="AlphaFoldDB" id="A0A501XX84"/>
<evidence type="ECO:0000256" key="1">
    <source>
        <dbReference type="ARBA" id="ARBA00004571"/>
    </source>
</evidence>
<keyword evidence="2" id="KW-0813">Transport</keyword>
<dbReference type="InterPro" id="IPR000531">
    <property type="entry name" value="Beta-barrel_TonB"/>
</dbReference>
<organism evidence="10 11">
    <name type="scientific">Sandaracinobacter neustonicus</name>
    <dbReference type="NCBI Taxonomy" id="1715348"/>
    <lineage>
        <taxon>Bacteria</taxon>
        <taxon>Pseudomonadati</taxon>
        <taxon>Pseudomonadota</taxon>
        <taxon>Alphaproteobacteria</taxon>
        <taxon>Sphingomonadales</taxon>
        <taxon>Sphingosinicellaceae</taxon>
        <taxon>Sandaracinobacter</taxon>
    </lineage>
</organism>
<dbReference type="SUPFAM" id="SSF56935">
    <property type="entry name" value="Porins"/>
    <property type="match status" value="1"/>
</dbReference>
<dbReference type="GO" id="GO:0044718">
    <property type="term" value="P:siderophore transmembrane transport"/>
    <property type="evidence" value="ECO:0007669"/>
    <property type="project" value="TreeGrafter"/>
</dbReference>
<dbReference type="Proteomes" id="UP000319897">
    <property type="component" value="Unassembled WGS sequence"/>
</dbReference>
<keyword evidence="11" id="KW-1185">Reference proteome</keyword>
<dbReference type="InterPro" id="IPR039426">
    <property type="entry name" value="TonB-dep_rcpt-like"/>
</dbReference>
<keyword evidence="7" id="KW-0998">Cell outer membrane</keyword>
<dbReference type="InterPro" id="IPR036942">
    <property type="entry name" value="Beta-barrel_TonB_sf"/>
</dbReference>
<evidence type="ECO:0000256" key="2">
    <source>
        <dbReference type="ARBA" id="ARBA00022448"/>
    </source>
</evidence>
<evidence type="ECO:0000256" key="4">
    <source>
        <dbReference type="ARBA" id="ARBA00022692"/>
    </source>
</evidence>
<evidence type="ECO:0000313" key="11">
    <source>
        <dbReference type="Proteomes" id="UP000319897"/>
    </source>
</evidence>
<dbReference type="GO" id="GO:0009279">
    <property type="term" value="C:cell outer membrane"/>
    <property type="evidence" value="ECO:0007669"/>
    <property type="project" value="UniProtKB-SubCell"/>
</dbReference>
<feature type="non-terminal residue" evidence="10">
    <location>
        <position position="1"/>
    </location>
</feature>
<evidence type="ECO:0000256" key="8">
    <source>
        <dbReference type="SAM" id="MobiDB-lite"/>
    </source>
</evidence>
<dbReference type="OrthoDB" id="9795928at2"/>
<dbReference type="RefSeq" id="WP_140926144.1">
    <property type="nucleotide sequence ID" value="NZ_VFSU01000001.1"/>
</dbReference>
<feature type="region of interest" description="Disordered" evidence="8">
    <location>
        <begin position="78"/>
        <end position="103"/>
    </location>
</feature>